<evidence type="ECO:0000256" key="3">
    <source>
        <dbReference type="ARBA" id="ARBA00022840"/>
    </source>
</evidence>
<comment type="similarity">
    <text evidence="1">Belongs to the ABC transporter superfamily.</text>
</comment>
<dbReference type="GO" id="GO:0005524">
    <property type="term" value="F:ATP binding"/>
    <property type="evidence" value="ECO:0007669"/>
    <property type="project" value="UniProtKB-KW"/>
</dbReference>
<dbReference type="Proteomes" id="UP001597145">
    <property type="component" value="Unassembled WGS sequence"/>
</dbReference>
<dbReference type="InterPro" id="IPR027417">
    <property type="entry name" value="P-loop_NTPase"/>
</dbReference>
<reference evidence="6" key="1">
    <citation type="journal article" date="2019" name="Int. J. Syst. Evol. Microbiol.">
        <title>The Global Catalogue of Microorganisms (GCM) 10K type strain sequencing project: providing services to taxonomists for standard genome sequencing and annotation.</title>
        <authorList>
            <consortium name="The Broad Institute Genomics Platform"/>
            <consortium name="The Broad Institute Genome Sequencing Center for Infectious Disease"/>
            <person name="Wu L."/>
            <person name="Ma J."/>
        </authorList>
    </citation>
    <scope>NUCLEOTIDE SEQUENCE [LARGE SCALE GENOMIC DNA]</scope>
    <source>
        <strain evidence="6">JCM 12165</strain>
    </source>
</reference>
<evidence type="ECO:0000313" key="5">
    <source>
        <dbReference type="EMBL" id="MFD1531171.1"/>
    </source>
</evidence>
<keyword evidence="2" id="KW-0547">Nucleotide-binding</keyword>
<evidence type="ECO:0000256" key="1">
    <source>
        <dbReference type="ARBA" id="ARBA00005417"/>
    </source>
</evidence>
<sequence>MNPVAEASPAPGAPPSRPAIEARSLYRFFRAGDEETLALQGVTLSATAGEVIAVVGPSGSGKSTLLACLAGIDEPDGGSVTIAGRRMSHQTEPARARIRAQMVGMLFQSGNLFDHLSVEANVELAQHLADRSVRTRPADLLAAVGLTARAGSLPRTLSGGEAARAGLAVALANDPAVLLADEPTGELDTSTEATVLELLAAAAERGAAVLVASHSPAVAAAADRVVALADGRVVQ</sequence>
<dbReference type="PROSITE" id="PS50893">
    <property type="entry name" value="ABC_TRANSPORTER_2"/>
    <property type="match status" value="1"/>
</dbReference>
<dbReference type="SMART" id="SM00382">
    <property type="entry name" value="AAA"/>
    <property type="match status" value="1"/>
</dbReference>
<evidence type="ECO:0000256" key="2">
    <source>
        <dbReference type="ARBA" id="ARBA00022741"/>
    </source>
</evidence>
<protein>
    <submittedName>
        <fullName evidence="5">ABC transporter ATP-binding protein</fullName>
    </submittedName>
</protein>
<dbReference type="InterPro" id="IPR003439">
    <property type="entry name" value="ABC_transporter-like_ATP-bd"/>
</dbReference>
<dbReference type="InterPro" id="IPR015854">
    <property type="entry name" value="ABC_transpr_LolD-like"/>
</dbReference>
<proteinExistence type="inferred from homology"/>
<comment type="caution">
    <text evidence="5">The sequence shown here is derived from an EMBL/GenBank/DDBJ whole genome shotgun (WGS) entry which is preliminary data.</text>
</comment>
<dbReference type="InterPro" id="IPR017871">
    <property type="entry name" value="ABC_transporter-like_CS"/>
</dbReference>
<dbReference type="Pfam" id="PF00005">
    <property type="entry name" value="ABC_tran"/>
    <property type="match status" value="1"/>
</dbReference>
<dbReference type="Gene3D" id="3.40.50.300">
    <property type="entry name" value="P-loop containing nucleotide triphosphate hydrolases"/>
    <property type="match status" value="1"/>
</dbReference>
<evidence type="ECO:0000259" key="4">
    <source>
        <dbReference type="PROSITE" id="PS50893"/>
    </source>
</evidence>
<dbReference type="SUPFAM" id="SSF52540">
    <property type="entry name" value="P-loop containing nucleoside triphosphate hydrolases"/>
    <property type="match status" value="1"/>
</dbReference>
<organism evidence="5 6">
    <name type="scientific">Pseudonocardia aurantiaca</name>
    <dbReference type="NCBI Taxonomy" id="75290"/>
    <lineage>
        <taxon>Bacteria</taxon>
        <taxon>Bacillati</taxon>
        <taxon>Actinomycetota</taxon>
        <taxon>Actinomycetes</taxon>
        <taxon>Pseudonocardiales</taxon>
        <taxon>Pseudonocardiaceae</taxon>
        <taxon>Pseudonocardia</taxon>
    </lineage>
</organism>
<dbReference type="InterPro" id="IPR003593">
    <property type="entry name" value="AAA+_ATPase"/>
</dbReference>
<dbReference type="PANTHER" id="PTHR24220:SF689">
    <property type="entry name" value="LIPOPROTEIN-RELEASING SYSTEM ATP-BINDING PROTEIN LOLD"/>
    <property type="match status" value="1"/>
</dbReference>
<keyword evidence="3 5" id="KW-0067">ATP-binding</keyword>
<evidence type="ECO:0000313" key="6">
    <source>
        <dbReference type="Proteomes" id="UP001597145"/>
    </source>
</evidence>
<accession>A0ABW4FL22</accession>
<dbReference type="EMBL" id="JBHUCP010000010">
    <property type="protein sequence ID" value="MFD1531171.1"/>
    <property type="molecule type" value="Genomic_DNA"/>
</dbReference>
<dbReference type="PROSITE" id="PS00211">
    <property type="entry name" value="ABC_TRANSPORTER_1"/>
    <property type="match status" value="1"/>
</dbReference>
<keyword evidence="6" id="KW-1185">Reference proteome</keyword>
<dbReference type="RefSeq" id="WP_343973822.1">
    <property type="nucleotide sequence ID" value="NZ_BAAAJG010000004.1"/>
</dbReference>
<dbReference type="PANTHER" id="PTHR24220">
    <property type="entry name" value="IMPORT ATP-BINDING PROTEIN"/>
    <property type="match status" value="1"/>
</dbReference>
<gene>
    <name evidence="5" type="ORF">ACFSCY_17165</name>
</gene>
<feature type="domain" description="ABC transporter" evidence="4">
    <location>
        <begin position="20"/>
        <end position="234"/>
    </location>
</feature>
<name>A0ABW4FL22_9PSEU</name>